<dbReference type="PROSITE" id="PS50111">
    <property type="entry name" value="CHEMOTAXIS_TRANSDUC_2"/>
    <property type="match status" value="1"/>
</dbReference>
<evidence type="ECO:0000313" key="7">
    <source>
        <dbReference type="Proteomes" id="UP000315003"/>
    </source>
</evidence>
<feature type="transmembrane region" description="Helical" evidence="4">
    <location>
        <begin position="29"/>
        <end position="47"/>
    </location>
</feature>
<name>A0A517SN85_9BACT</name>
<feature type="transmembrane region" description="Helical" evidence="4">
    <location>
        <begin position="109"/>
        <end position="135"/>
    </location>
</feature>
<evidence type="ECO:0000256" key="3">
    <source>
        <dbReference type="PROSITE-ProRule" id="PRU00284"/>
    </source>
</evidence>
<keyword evidence="4" id="KW-0812">Transmembrane</keyword>
<keyword evidence="4" id="KW-0472">Membrane</keyword>
<feature type="transmembrane region" description="Helical" evidence="4">
    <location>
        <begin position="155"/>
        <end position="180"/>
    </location>
</feature>
<dbReference type="GO" id="GO:0004888">
    <property type="term" value="F:transmembrane signaling receptor activity"/>
    <property type="evidence" value="ECO:0007669"/>
    <property type="project" value="InterPro"/>
</dbReference>
<feature type="transmembrane region" description="Helical" evidence="4">
    <location>
        <begin position="52"/>
        <end position="72"/>
    </location>
</feature>
<feature type="transmembrane region" description="Helical" evidence="4">
    <location>
        <begin position="78"/>
        <end position="97"/>
    </location>
</feature>
<dbReference type="SUPFAM" id="SSF58104">
    <property type="entry name" value="Methyl-accepting chemotaxis protein (MCP) signaling domain"/>
    <property type="match status" value="1"/>
</dbReference>
<dbReference type="AlphaFoldDB" id="A0A517SN85"/>
<dbReference type="RefSeq" id="WP_145268142.1">
    <property type="nucleotide sequence ID" value="NZ_CP036272.1"/>
</dbReference>
<dbReference type="CDD" id="cd11386">
    <property type="entry name" value="MCP_signal"/>
    <property type="match status" value="1"/>
</dbReference>
<accession>A0A517SN85</accession>
<protein>
    <submittedName>
        <fullName evidence="6">Methyl-accepting chemotaxis protein 2</fullName>
    </submittedName>
</protein>
<dbReference type="EMBL" id="CP036272">
    <property type="protein sequence ID" value="QDT57566.1"/>
    <property type="molecule type" value="Genomic_DNA"/>
</dbReference>
<dbReference type="GO" id="GO:0006935">
    <property type="term" value="P:chemotaxis"/>
    <property type="evidence" value="ECO:0007669"/>
    <property type="project" value="InterPro"/>
</dbReference>
<evidence type="ECO:0000313" key="6">
    <source>
        <dbReference type="EMBL" id="QDT57566.1"/>
    </source>
</evidence>
<dbReference type="SMART" id="SM00283">
    <property type="entry name" value="MA"/>
    <property type="match status" value="1"/>
</dbReference>
<dbReference type="GO" id="GO:0007165">
    <property type="term" value="P:signal transduction"/>
    <property type="evidence" value="ECO:0007669"/>
    <property type="project" value="UniProtKB-KW"/>
</dbReference>
<keyword evidence="4" id="KW-1133">Transmembrane helix</keyword>
<dbReference type="Gene3D" id="1.10.287.950">
    <property type="entry name" value="Methyl-accepting chemotaxis protein"/>
    <property type="match status" value="1"/>
</dbReference>
<comment type="similarity">
    <text evidence="2">Belongs to the methyl-accepting chemotaxis (MCP) protein family.</text>
</comment>
<dbReference type="Pfam" id="PF00015">
    <property type="entry name" value="MCPsignal"/>
    <property type="match status" value="1"/>
</dbReference>
<dbReference type="PANTHER" id="PTHR32089">
    <property type="entry name" value="METHYL-ACCEPTING CHEMOTAXIS PROTEIN MCPB"/>
    <property type="match status" value="1"/>
</dbReference>
<keyword evidence="7" id="KW-1185">Reference proteome</keyword>
<reference evidence="6 7" key="1">
    <citation type="submission" date="2019-02" db="EMBL/GenBank/DDBJ databases">
        <title>Deep-cultivation of Planctomycetes and their phenomic and genomic characterization uncovers novel biology.</title>
        <authorList>
            <person name="Wiegand S."/>
            <person name="Jogler M."/>
            <person name="Boedeker C."/>
            <person name="Pinto D."/>
            <person name="Vollmers J."/>
            <person name="Rivas-Marin E."/>
            <person name="Kohn T."/>
            <person name="Peeters S.H."/>
            <person name="Heuer A."/>
            <person name="Rast P."/>
            <person name="Oberbeckmann S."/>
            <person name="Bunk B."/>
            <person name="Jeske O."/>
            <person name="Meyerdierks A."/>
            <person name="Storesund J.E."/>
            <person name="Kallscheuer N."/>
            <person name="Luecker S."/>
            <person name="Lage O.M."/>
            <person name="Pohl T."/>
            <person name="Merkel B.J."/>
            <person name="Hornburger P."/>
            <person name="Mueller R.-W."/>
            <person name="Bruemmer F."/>
            <person name="Labrenz M."/>
            <person name="Spormann A.M."/>
            <person name="Op den Camp H."/>
            <person name="Overmann J."/>
            <person name="Amann R."/>
            <person name="Jetten M.S.M."/>
            <person name="Mascher T."/>
            <person name="Medema M.H."/>
            <person name="Devos D.P."/>
            <person name="Kaster A.-K."/>
            <person name="Ovreas L."/>
            <person name="Rohde M."/>
            <person name="Galperin M.Y."/>
            <person name="Jogler C."/>
        </authorList>
    </citation>
    <scope>NUCLEOTIDE SEQUENCE [LARGE SCALE GENOMIC DNA]</scope>
    <source>
        <strain evidence="6 7">SV_7m_r</strain>
    </source>
</reference>
<keyword evidence="1 3" id="KW-0807">Transducer</keyword>
<dbReference type="Proteomes" id="UP000315003">
    <property type="component" value="Chromosome"/>
</dbReference>
<evidence type="ECO:0000256" key="4">
    <source>
        <dbReference type="SAM" id="Phobius"/>
    </source>
</evidence>
<evidence type="ECO:0000256" key="1">
    <source>
        <dbReference type="ARBA" id="ARBA00023224"/>
    </source>
</evidence>
<gene>
    <name evidence="6" type="primary">mcp2_1</name>
    <name evidence="6" type="ORF">SV7mr_00480</name>
</gene>
<dbReference type="PRINTS" id="PR00260">
    <property type="entry name" value="CHEMTRNSDUCR"/>
</dbReference>
<evidence type="ECO:0000259" key="5">
    <source>
        <dbReference type="PROSITE" id="PS50111"/>
    </source>
</evidence>
<dbReference type="GO" id="GO:0016020">
    <property type="term" value="C:membrane"/>
    <property type="evidence" value="ECO:0007669"/>
    <property type="project" value="InterPro"/>
</dbReference>
<feature type="domain" description="Methyl-accepting transducer" evidence="5">
    <location>
        <begin position="193"/>
        <end position="415"/>
    </location>
</feature>
<evidence type="ECO:0000256" key="2">
    <source>
        <dbReference type="ARBA" id="ARBA00029447"/>
    </source>
</evidence>
<dbReference type="InterPro" id="IPR004090">
    <property type="entry name" value="Chemotax_Me-accpt_rcpt"/>
</dbReference>
<organism evidence="6 7">
    <name type="scientific">Stieleria bergensis</name>
    <dbReference type="NCBI Taxonomy" id="2528025"/>
    <lineage>
        <taxon>Bacteria</taxon>
        <taxon>Pseudomonadati</taxon>
        <taxon>Planctomycetota</taxon>
        <taxon>Planctomycetia</taxon>
        <taxon>Pirellulales</taxon>
        <taxon>Pirellulaceae</taxon>
        <taxon>Stieleria</taxon>
    </lineage>
</organism>
<dbReference type="OrthoDB" id="242546at2"/>
<dbReference type="InterPro" id="IPR004089">
    <property type="entry name" value="MCPsignal_dom"/>
</dbReference>
<proteinExistence type="inferred from homology"/>
<dbReference type="PANTHER" id="PTHR32089:SF112">
    <property type="entry name" value="LYSOZYME-LIKE PROTEIN-RELATED"/>
    <property type="match status" value="1"/>
</dbReference>
<sequence>MIATLSRYLILPREVSEFEHNYLHKINRLALILFLCHLPLLVGIAYFNQTGWLLATVLTSAVLAGPVFAYWTSPKGRGTSIVLGLCAVFMGGLLVHFAQGPAQIEMHFYFFIMVALLTLFANPMVIITASAATAVHHLGLWMYLPDSVFNYDAPFWIVGVHAGFLVVESIAACFMARSYFDNVIGMEKMVALRTNQANEKARDMEYILDAVRSGTTIASGNSDKLVSHTNVLAHTVDQFELSIREIAGNASHAVGVAQSAVQAASDATETINRLGVSSKDIESVIKLIDSIAEQTNLLALNATIEAARAGQAGKGFAVVANEVKDLAKETTQATAGIVGRVQAIQDQTQDACNAIEQVMEVIETINESQSAIAGAVEEQSAMTGEISGSISELVNTGEEIASSIGNVVRSAEARSTDGMTTMV</sequence>